<dbReference type="EMBL" id="JAESWC010000002">
    <property type="protein sequence ID" value="MBL4935083.1"/>
    <property type="molecule type" value="Genomic_DNA"/>
</dbReference>
<sequence>MLNITLTLTAAPELIAAISNMTNALKYQNVKALENANSDSTSRKIDAGHNFQQVTNVQNAPASAASQAAKTEQYVQTVLPIDILGSSMKQGGASGAQLQNQGQTDAFQSNAQAVPTTVQSYTMEQLSVAGTQLVDAGRRAELVSLLSSFGVKALTALPKEQYGAFATSLRALGAKI</sequence>
<name>A0ABS1T6W0_9CLOT</name>
<dbReference type="RefSeq" id="WP_202747699.1">
    <property type="nucleotide sequence ID" value="NZ_JAESWC010000002.1"/>
</dbReference>
<organism evidence="1 2">
    <name type="scientific">Clostridium rhizosphaerae</name>
    <dbReference type="NCBI Taxonomy" id="2803861"/>
    <lineage>
        <taxon>Bacteria</taxon>
        <taxon>Bacillati</taxon>
        <taxon>Bacillota</taxon>
        <taxon>Clostridia</taxon>
        <taxon>Eubacteriales</taxon>
        <taxon>Clostridiaceae</taxon>
        <taxon>Clostridium</taxon>
    </lineage>
</organism>
<evidence type="ECO:0000313" key="2">
    <source>
        <dbReference type="Proteomes" id="UP000632377"/>
    </source>
</evidence>
<evidence type="ECO:0000313" key="1">
    <source>
        <dbReference type="EMBL" id="MBL4935083.1"/>
    </source>
</evidence>
<dbReference type="Proteomes" id="UP000632377">
    <property type="component" value="Unassembled WGS sequence"/>
</dbReference>
<protein>
    <submittedName>
        <fullName evidence="1">Uncharacterized protein</fullName>
    </submittedName>
</protein>
<gene>
    <name evidence="1" type="ORF">JK636_04845</name>
</gene>
<comment type="caution">
    <text evidence="1">The sequence shown here is derived from an EMBL/GenBank/DDBJ whole genome shotgun (WGS) entry which is preliminary data.</text>
</comment>
<proteinExistence type="predicted"/>
<accession>A0ABS1T6W0</accession>
<keyword evidence="2" id="KW-1185">Reference proteome</keyword>
<reference evidence="1 2" key="1">
    <citation type="submission" date="2021-01" db="EMBL/GenBank/DDBJ databases">
        <title>Genome public.</title>
        <authorList>
            <person name="Liu C."/>
            <person name="Sun Q."/>
        </authorList>
    </citation>
    <scope>NUCLEOTIDE SEQUENCE [LARGE SCALE GENOMIC DNA]</scope>
    <source>
        <strain evidence="1 2">YIM B02515</strain>
    </source>
</reference>